<evidence type="ECO:0000313" key="11">
    <source>
        <dbReference type="EMBL" id="ESW06868.1"/>
    </source>
</evidence>
<dbReference type="EC" id="2.3.2.27" evidence="2"/>
<dbReference type="Gene3D" id="3.30.40.10">
    <property type="entry name" value="Zinc/RING finger domain, C3HC4 (zinc finger)"/>
    <property type="match status" value="1"/>
</dbReference>
<dbReference type="SUPFAM" id="SSF57850">
    <property type="entry name" value="RING/U-box"/>
    <property type="match status" value="1"/>
</dbReference>
<evidence type="ECO:0000256" key="1">
    <source>
        <dbReference type="ARBA" id="ARBA00000900"/>
    </source>
</evidence>
<dbReference type="PANTHER" id="PTHR22937:SF222">
    <property type="entry name" value="RING-TYPE E3 UBIQUITIN TRANSFERASE"/>
    <property type="match status" value="1"/>
</dbReference>
<dbReference type="Gramene" id="ESW06868">
    <property type="protein sequence ID" value="ESW06868"/>
    <property type="gene ID" value="PHAVU_010G083200g"/>
</dbReference>
<evidence type="ECO:0000256" key="7">
    <source>
        <dbReference type="ARBA" id="ARBA00022833"/>
    </source>
</evidence>
<keyword evidence="5 8" id="KW-0863">Zinc-finger</keyword>
<dbReference type="AlphaFoldDB" id="V7AQI1"/>
<dbReference type="eggNOG" id="KOG0800">
    <property type="taxonomic scope" value="Eukaryota"/>
</dbReference>
<dbReference type="InterPro" id="IPR013083">
    <property type="entry name" value="Znf_RING/FYVE/PHD"/>
</dbReference>
<reference evidence="12" key="1">
    <citation type="journal article" date="2014" name="Nat. Genet.">
        <title>A reference genome for common bean and genome-wide analysis of dual domestications.</title>
        <authorList>
            <person name="Schmutz J."/>
            <person name="McClean P.E."/>
            <person name="Mamidi S."/>
            <person name="Wu G.A."/>
            <person name="Cannon S.B."/>
            <person name="Grimwood J."/>
            <person name="Jenkins J."/>
            <person name="Shu S."/>
            <person name="Song Q."/>
            <person name="Chavarro C."/>
            <person name="Torres-Torres M."/>
            <person name="Geffroy V."/>
            <person name="Moghaddam S.M."/>
            <person name="Gao D."/>
            <person name="Abernathy B."/>
            <person name="Barry K."/>
            <person name="Blair M."/>
            <person name="Brick M.A."/>
            <person name="Chovatia M."/>
            <person name="Gepts P."/>
            <person name="Goodstein D.M."/>
            <person name="Gonzales M."/>
            <person name="Hellsten U."/>
            <person name="Hyten D.L."/>
            <person name="Jia G."/>
            <person name="Kelly J.D."/>
            <person name="Kudrna D."/>
            <person name="Lee R."/>
            <person name="Richard M.M."/>
            <person name="Miklas P.N."/>
            <person name="Osorno J.M."/>
            <person name="Rodrigues J."/>
            <person name="Thareau V."/>
            <person name="Urrea C.A."/>
            <person name="Wang M."/>
            <person name="Yu Y."/>
            <person name="Zhang M."/>
            <person name="Wing R.A."/>
            <person name="Cregan P.B."/>
            <person name="Rokhsar D.S."/>
            <person name="Jackson S.A."/>
        </authorList>
    </citation>
    <scope>NUCLEOTIDE SEQUENCE [LARGE SCALE GENOMIC DNA]</scope>
    <source>
        <strain evidence="12">cv. G19833</strain>
    </source>
</reference>
<dbReference type="GO" id="GO:0008270">
    <property type="term" value="F:zinc ion binding"/>
    <property type="evidence" value="ECO:0007669"/>
    <property type="project" value="UniProtKB-KW"/>
</dbReference>
<dbReference type="Pfam" id="PF13639">
    <property type="entry name" value="zf-RING_2"/>
    <property type="match status" value="1"/>
</dbReference>
<feature type="region of interest" description="Disordered" evidence="9">
    <location>
        <begin position="1"/>
        <end position="34"/>
    </location>
</feature>
<dbReference type="SMR" id="V7AQI1"/>
<comment type="catalytic activity">
    <reaction evidence="1">
        <text>S-ubiquitinyl-[E2 ubiquitin-conjugating enzyme]-L-cysteine + [acceptor protein]-L-lysine = [E2 ubiquitin-conjugating enzyme]-L-cysteine + N(6)-ubiquitinyl-[acceptor protein]-L-lysine.</text>
        <dbReference type="EC" id="2.3.2.27"/>
    </reaction>
</comment>
<evidence type="ECO:0000256" key="9">
    <source>
        <dbReference type="SAM" id="MobiDB-lite"/>
    </source>
</evidence>
<keyword evidence="12" id="KW-1185">Reference proteome</keyword>
<feature type="compositionally biased region" description="Basic residues" evidence="9">
    <location>
        <begin position="1"/>
        <end position="21"/>
    </location>
</feature>
<evidence type="ECO:0000313" key="12">
    <source>
        <dbReference type="Proteomes" id="UP000000226"/>
    </source>
</evidence>
<sequence length="162" mass="18583">MHRGHSNFHARRGNMHNHPARGHSNFHAPRGNMHNLPPRAFRQEVASFRDHHSDIQLDIDDMSYEELLILGERIGSVERGLSEEIIASQMLTKTYLLPNNLEGSTSEELEIDLCIICQDEYKNEEEIGILQCGHEYHADCVRRWLQEKNVCPLCKSKALAIG</sequence>
<dbReference type="InterPro" id="IPR045191">
    <property type="entry name" value="MBR1/2-like"/>
</dbReference>
<evidence type="ECO:0000259" key="10">
    <source>
        <dbReference type="PROSITE" id="PS50089"/>
    </source>
</evidence>
<name>V7AQI1_PHAVU</name>
<accession>V7AQI1</accession>
<dbReference type="Proteomes" id="UP000000226">
    <property type="component" value="Chromosome 10"/>
</dbReference>
<evidence type="ECO:0000256" key="3">
    <source>
        <dbReference type="ARBA" id="ARBA00022679"/>
    </source>
</evidence>
<dbReference type="OMA" id="TPEVEPC"/>
<dbReference type="PROSITE" id="PS50089">
    <property type="entry name" value="ZF_RING_2"/>
    <property type="match status" value="1"/>
</dbReference>
<dbReference type="STRING" id="3885.V7AQI1"/>
<evidence type="ECO:0000256" key="6">
    <source>
        <dbReference type="ARBA" id="ARBA00022786"/>
    </source>
</evidence>
<organism evidence="11 12">
    <name type="scientific">Phaseolus vulgaris</name>
    <name type="common">Kidney bean</name>
    <name type="synonym">French bean</name>
    <dbReference type="NCBI Taxonomy" id="3885"/>
    <lineage>
        <taxon>Eukaryota</taxon>
        <taxon>Viridiplantae</taxon>
        <taxon>Streptophyta</taxon>
        <taxon>Embryophyta</taxon>
        <taxon>Tracheophyta</taxon>
        <taxon>Spermatophyta</taxon>
        <taxon>Magnoliopsida</taxon>
        <taxon>eudicotyledons</taxon>
        <taxon>Gunneridae</taxon>
        <taxon>Pentapetalae</taxon>
        <taxon>rosids</taxon>
        <taxon>fabids</taxon>
        <taxon>Fabales</taxon>
        <taxon>Fabaceae</taxon>
        <taxon>Papilionoideae</taxon>
        <taxon>50 kb inversion clade</taxon>
        <taxon>NPAAA clade</taxon>
        <taxon>indigoferoid/millettioid clade</taxon>
        <taxon>Phaseoleae</taxon>
        <taxon>Phaseolus</taxon>
    </lineage>
</organism>
<dbReference type="GO" id="GO:0005634">
    <property type="term" value="C:nucleus"/>
    <property type="evidence" value="ECO:0007669"/>
    <property type="project" value="TreeGrafter"/>
</dbReference>
<feature type="domain" description="RING-type" evidence="10">
    <location>
        <begin position="114"/>
        <end position="155"/>
    </location>
</feature>
<dbReference type="EMBL" id="CM002297">
    <property type="protein sequence ID" value="ESW06868.1"/>
    <property type="molecule type" value="Genomic_DNA"/>
</dbReference>
<gene>
    <name evidence="11" type="ORF">PHAVU_010G083200g</name>
</gene>
<dbReference type="SMART" id="SM00184">
    <property type="entry name" value="RING"/>
    <property type="match status" value="1"/>
</dbReference>
<keyword evidence="4" id="KW-0479">Metal-binding</keyword>
<dbReference type="InterPro" id="IPR001841">
    <property type="entry name" value="Znf_RING"/>
</dbReference>
<proteinExistence type="predicted"/>
<evidence type="ECO:0000256" key="2">
    <source>
        <dbReference type="ARBA" id="ARBA00012483"/>
    </source>
</evidence>
<dbReference type="PANTHER" id="PTHR22937">
    <property type="entry name" value="E3 UBIQUITIN-PROTEIN LIGASE RNF165"/>
    <property type="match status" value="1"/>
</dbReference>
<dbReference type="CDD" id="cd16469">
    <property type="entry name" value="RING-H2_RNF24-like"/>
    <property type="match status" value="1"/>
</dbReference>
<dbReference type="GO" id="GO:0061630">
    <property type="term" value="F:ubiquitin protein ligase activity"/>
    <property type="evidence" value="ECO:0007669"/>
    <property type="project" value="UniProtKB-EC"/>
</dbReference>
<protein>
    <recommendedName>
        <fullName evidence="2">RING-type E3 ubiquitin transferase</fullName>
        <ecNumber evidence="2">2.3.2.27</ecNumber>
    </recommendedName>
</protein>
<keyword evidence="3" id="KW-0808">Transferase</keyword>
<dbReference type="OrthoDB" id="8062037at2759"/>
<evidence type="ECO:0000256" key="5">
    <source>
        <dbReference type="ARBA" id="ARBA00022771"/>
    </source>
</evidence>
<evidence type="ECO:0000256" key="4">
    <source>
        <dbReference type="ARBA" id="ARBA00022723"/>
    </source>
</evidence>
<evidence type="ECO:0000256" key="8">
    <source>
        <dbReference type="PROSITE-ProRule" id="PRU00175"/>
    </source>
</evidence>
<keyword evidence="6" id="KW-0833">Ubl conjugation pathway</keyword>
<keyword evidence="7" id="KW-0862">Zinc</keyword>